<organism evidence="7 8">
    <name type="scientific">Pomacea canaliculata</name>
    <name type="common">Golden apple snail</name>
    <dbReference type="NCBI Taxonomy" id="400727"/>
    <lineage>
        <taxon>Eukaryota</taxon>
        <taxon>Metazoa</taxon>
        <taxon>Spiralia</taxon>
        <taxon>Lophotrochozoa</taxon>
        <taxon>Mollusca</taxon>
        <taxon>Gastropoda</taxon>
        <taxon>Caenogastropoda</taxon>
        <taxon>Architaenioglossa</taxon>
        <taxon>Ampullarioidea</taxon>
        <taxon>Ampullariidae</taxon>
        <taxon>Pomacea</taxon>
    </lineage>
</organism>
<evidence type="ECO:0000313" key="8">
    <source>
        <dbReference type="Proteomes" id="UP000245119"/>
    </source>
</evidence>
<dbReference type="PROSITE" id="PS51934">
    <property type="entry name" value="LRAT"/>
    <property type="match status" value="1"/>
</dbReference>
<dbReference type="Pfam" id="PF04970">
    <property type="entry name" value="LRAT"/>
    <property type="match status" value="1"/>
</dbReference>
<feature type="domain" description="LRAT" evidence="6">
    <location>
        <begin position="4"/>
        <end position="134"/>
    </location>
</feature>
<gene>
    <name evidence="7" type="ORF">C0Q70_17368</name>
</gene>
<dbReference type="GO" id="GO:0004623">
    <property type="term" value="F:phospholipase A2 activity"/>
    <property type="evidence" value="ECO:0007669"/>
    <property type="project" value="TreeGrafter"/>
</dbReference>
<dbReference type="AlphaFoldDB" id="A0A2T7NK67"/>
<dbReference type="InterPro" id="IPR007053">
    <property type="entry name" value="LRAT_dom"/>
</dbReference>
<proteinExistence type="inferred from homology"/>
<keyword evidence="4" id="KW-0443">Lipid metabolism</keyword>
<dbReference type="STRING" id="400727.A0A2T7NK67"/>
<keyword evidence="5" id="KW-0812">Transmembrane</keyword>
<dbReference type="OrthoDB" id="421951at2759"/>
<dbReference type="EMBL" id="PZQS01000011">
    <property type="protein sequence ID" value="PVD21570.1"/>
    <property type="molecule type" value="Genomic_DNA"/>
</dbReference>
<evidence type="ECO:0000259" key="6">
    <source>
        <dbReference type="PROSITE" id="PS51934"/>
    </source>
</evidence>
<protein>
    <recommendedName>
        <fullName evidence="6">LRAT domain-containing protein</fullName>
    </recommendedName>
</protein>
<evidence type="ECO:0000256" key="5">
    <source>
        <dbReference type="SAM" id="Phobius"/>
    </source>
</evidence>
<accession>A0A2T7NK67</accession>
<keyword evidence="3" id="KW-0378">Hydrolase</keyword>
<sequence length="167" mass="18628">MESLEVRRHNETVLSSLEEGDLVEFLRGGDDTVVHVTGINDEGIKQQTNVTHIFSCCGLSFNKAVVRKDNFFKVAGKDKAKCNNSLDEKKNPASRREIVRKAKSRLDEVGYNLIWKNCEHFATWCRYGEASSDQSDFWVTAGLVAGGVLLVAAVGGASYMRNRKQNQ</sequence>
<dbReference type="GO" id="GO:0016410">
    <property type="term" value="F:N-acyltransferase activity"/>
    <property type="evidence" value="ECO:0007669"/>
    <property type="project" value="TreeGrafter"/>
</dbReference>
<evidence type="ECO:0000256" key="4">
    <source>
        <dbReference type="ARBA" id="ARBA00023098"/>
    </source>
</evidence>
<dbReference type="Gene3D" id="3.90.1720.10">
    <property type="entry name" value="endopeptidase domain like (from Nostoc punctiforme)"/>
    <property type="match status" value="1"/>
</dbReference>
<keyword evidence="2" id="KW-0808">Transferase</keyword>
<evidence type="ECO:0000313" key="7">
    <source>
        <dbReference type="EMBL" id="PVD21570.1"/>
    </source>
</evidence>
<evidence type="ECO:0000256" key="3">
    <source>
        <dbReference type="ARBA" id="ARBA00022801"/>
    </source>
</evidence>
<comment type="caution">
    <text evidence="7">The sequence shown here is derived from an EMBL/GenBank/DDBJ whole genome shotgun (WGS) entry which is preliminary data.</text>
</comment>
<keyword evidence="8" id="KW-1185">Reference proteome</keyword>
<dbReference type="InterPro" id="IPR051496">
    <property type="entry name" value="H-rev107_PLA/AT"/>
</dbReference>
<feature type="transmembrane region" description="Helical" evidence="5">
    <location>
        <begin position="137"/>
        <end position="160"/>
    </location>
</feature>
<dbReference type="GO" id="GO:0005737">
    <property type="term" value="C:cytoplasm"/>
    <property type="evidence" value="ECO:0007669"/>
    <property type="project" value="TreeGrafter"/>
</dbReference>
<keyword evidence="5" id="KW-0472">Membrane</keyword>
<comment type="similarity">
    <text evidence="1">Belongs to the H-rev107 family.</text>
</comment>
<name>A0A2T7NK67_POMCA</name>
<dbReference type="Proteomes" id="UP000245119">
    <property type="component" value="Linkage Group LG11"/>
</dbReference>
<evidence type="ECO:0000256" key="1">
    <source>
        <dbReference type="ARBA" id="ARBA00007824"/>
    </source>
</evidence>
<keyword evidence="5" id="KW-1133">Transmembrane helix</keyword>
<dbReference type="PANTHER" id="PTHR13943">
    <property type="entry name" value="HRAS-LIKE SUPPRESSOR - RELATED"/>
    <property type="match status" value="1"/>
</dbReference>
<reference evidence="7 8" key="1">
    <citation type="submission" date="2018-04" db="EMBL/GenBank/DDBJ databases">
        <title>The genome of golden apple snail Pomacea canaliculata provides insight into stress tolerance and invasive adaptation.</title>
        <authorList>
            <person name="Liu C."/>
            <person name="Liu B."/>
            <person name="Ren Y."/>
            <person name="Zhang Y."/>
            <person name="Wang H."/>
            <person name="Li S."/>
            <person name="Jiang F."/>
            <person name="Yin L."/>
            <person name="Zhang G."/>
            <person name="Qian W."/>
            <person name="Fan W."/>
        </authorList>
    </citation>
    <scope>NUCLEOTIDE SEQUENCE [LARGE SCALE GENOMIC DNA]</scope>
    <source>
        <strain evidence="7">SZHN2017</strain>
        <tissue evidence="7">Muscle</tissue>
    </source>
</reference>
<dbReference type="PANTHER" id="PTHR13943:SF77">
    <property type="entry name" value="LRAT DOMAIN-CONTAINING PROTEIN"/>
    <property type="match status" value="1"/>
</dbReference>
<evidence type="ECO:0000256" key="2">
    <source>
        <dbReference type="ARBA" id="ARBA00022679"/>
    </source>
</evidence>
<dbReference type="GO" id="GO:0070292">
    <property type="term" value="P:N-acylphosphatidylethanolamine metabolic process"/>
    <property type="evidence" value="ECO:0007669"/>
    <property type="project" value="TreeGrafter"/>
</dbReference>
<dbReference type="GO" id="GO:0008970">
    <property type="term" value="F:phospholipase A1 activity"/>
    <property type="evidence" value="ECO:0007669"/>
    <property type="project" value="TreeGrafter"/>
</dbReference>